<dbReference type="GO" id="GO:0005524">
    <property type="term" value="F:ATP binding"/>
    <property type="evidence" value="ECO:0007669"/>
    <property type="project" value="InterPro"/>
</dbReference>
<dbReference type="PATRIC" id="fig|1429438.4.peg.3174"/>
<keyword evidence="4" id="KW-1185">Reference proteome</keyword>
<dbReference type="InterPro" id="IPR025158">
    <property type="entry name" value="Mg_chelat-rel_C"/>
</dbReference>
<evidence type="ECO:0000313" key="3">
    <source>
        <dbReference type="EMBL" id="ETW99159.1"/>
    </source>
</evidence>
<dbReference type="PANTHER" id="PTHR32039:SF7">
    <property type="entry name" value="COMPETENCE PROTEIN COMM"/>
    <property type="match status" value="1"/>
</dbReference>
<evidence type="ECO:0000313" key="4">
    <source>
        <dbReference type="Proteomes" id="UP000019141"/>
    </source>
</evidence>
<dbReference type="Pfam" id="PF13335">
    <property type="entry name" value="Mg_chelatase_C"/>
    <property type="match status" value="1"/>
</dbReference>
<dbReference type="InterPro" id="IPR027417">
    <property type="entry name" value="P-loop_NTPase"/>
</dbReference>
<dbReference type="AlphaFoldDB" id="W4LMM4"/>
<name>W4LMM4_ENTF1</name>
<evidence type="ECO:0000259" key="2">
    <source>
        <dbReference type="Pfam" id="PF13335"/>
    </source>
</evidence>
<proteinExistence type="predicted"/>
<feature type="non-terminal residue" evidence="3">
    <location>
        <position position="1"/>
    </location>
</feature>
<evidence type="ECO:0008006" key="5">
    <source>
        <dbReference type="Google" id="ProtNLM"/>
    </source>
</evidence>
<protein>
    <recommendedName>
        <fullName evidence="5">MCM domain-containing protein</fullName>
    </recommendedName>
</protein>
<comment type="caution">
    <text evidence="3">The sequence shown here is derived from an EMBL/GenBank/DDBJ whole genome shotgun (WGS) entry which is preliminary data.</text>
</comment>
<gene>
    <name evidence="3" type="ORF">ETSY1_16060</name>
</gene>
<organism evidence="3 4">
    <name type="scientific">Entotheonella factor</name>
    <dbReference type="NCBI Taxonomy" id="1429438"/>
    <lineage>
        <taxon>Bacteria</taxon>
        <taxon>Pseudomonadati</taxon>
        <taxon>Nitrospinota/Tectimicrobiota group</taxon>
        <taxon>Candidatus Tectimicrobiota</taxon>
        <taxon>Candidatus Entotheonellia</taxon>
        <taxon>Candidatus Entotheonellales</taxon>
        <taxon>Candidatus Entotheonellaceae</taxon>
        <taxon>Candidatus Entotheonella</taxon>
    </lineage>
</organism>
<feature type="domain" description="Magnesium chelatase ChlI-like catalytic" evidence="1">
    <location>
        <begin position="1"/>
        <end position="123"/>
    </location>
</feature>
<dbReference type="SUPFAM" id="SSF52540">
    <property type="entry name" value="P-loop containing nucleoside triphosphate hydrolases"/>
    <property type="match status" value="1"/>
</dbReference>
<dbReference type="EMBL" id="AZHW01000477">
    <property type="protein sequence ID" value="ETW99159.1"/>
    <property type="molecule type" value="Genomic_DNA"/>
</dbReference>
<evidence type="ECO:0000259" key="1">
    <source>
        <dbReference type="Pfam" id="PF01078"/>
    </source>
</evidence>
<dbReference type="InterPro" id="IPR000523">
    <property type="entry name" value="Mg_chelatse_chII-like_cat_dom"/>
</dbReference>
<dbReference type="InterPro" id="IPR045006">
    <property type="entry name" value="CHLI-like"/>
</dbReference>
<dbReference type="Pfam" id="PF01078">
    <property type="entry name" value="Mg_chelatase"/>
    <property type="match status" value="1"/>
</dbReference>
<accession>W4LMM4</accession>
<dbReference type="Gene3D" id="3.40.50.300">
    <property type="entry name" value="P-loop containing nucleotide triphosphate hydrolases"/>
    <property type="match status" value="1"/>
</dbReference>
<dbReference type="Proteomes" id="UP000019141">
    <property type="component" value="Unassembled WGS sequence"/>
</dbReference>
<feature type="domain" description="Mg chelatase-related protein C-terminal" evidence="2">
    <location>
        <begin position="130"/>
        <end position="226"/>
    </location>
</feature>
<dbReference type="HOGENOM" id="CLU_1187142_0_0_7"/>
<sequence>STSDAGLIGGGNIPTPGEVSLAHNGVLFLDELPEFRRSVLEVLRQPLEDAQVTIARAAMTLTFPARFMLASAMNPCPCGYATDPKRDCTCTAQQIQRYTARVSGPLLDRIDIHIEVPPVSYAELAGPPDGETSAVIRARVNVARERQQARFDGTPTPHNAAMGVREIREYCQLDEAGEHMLEQVMTHFGLSARAHDRIRKVARTIADLDSSEEITAAHLAEAIQYRTLDRKQG</sequence>
<dbReference type="PANTHER" id="PTHR32039">
    <property type="entry name" value="MAGNESIUM-CHELATASE SUBUNIT CHLI"/>
    <property type="match status" value="1"/>
</dbReference>
<reference evidence="3 4" key="1">
    <citation type="journal article" date="2014" name="Nature">
        <title>An environmental bacterial taxon with a large and distinct metabolic repertoire.</title>
        <authorList>
            <person name="Wilson M.C."/>
            <person name="Mori T."/>
            <person name="Ruckert C."/>
            <person name="Uria A.R."/>
            <person name="Helf M.J."/>
            <person name="Takada K."/>
            <person name="Gernert C."/>
            <person name="Steffens U.A."/>
            <person name="Heycke N."/>
            <person name="Schmitt S."/>
            <person name="Rinke C."/>
            <person name="Helfrich E.J."/>
            <person name="Brachmann A.O."/>
            <person name="Gurgui C."/>
            <person name="Wakimoto T."/>
            <person name="Kracht M."/>
            <person name="Crusemann M."/>
            <person name="Hentschel U."/>
            <person name="Abe I."/>
            <person name="Matsunaga S."/>
            <person name="Kalinowski J."/>
            <person name="Takeyama H."/>
            <person name="Piel J."/>
        </authorList>
    </citation>
    <scope>NUCLEOTIDE SEQUENCE [LARGE SCALE GENOMIC DNA]</scope>
    <source>
        <strain evidence="4">TSY1</strain>
    </source>
</reference>